<reference evidence="1 2" key="1">
    <citation type="submission" date="2018-01" db="EMBL/GenBank/DDBJ databases">
        <title>The whole genome sequencing and assembly of Halobacillus litoralis ERB031 strain.</title>
        <authorList>
            <person name="Lee S.-J."/>
            <person name="Park M.-K."/>
            <person name="Kim J.-Y."/>
            <person name="Lee Y.-J."/>
            <person name="Yi H."/>
            <person name="Bahn Y.-S."/>
            <person name="Kim J.F."/>
            <person name="Lee D.-W."/>
        </authorList>
    </citation>
    <scope>NUCLEOTIDE SEQUENCE [LARGE SCALE GENOMIC DNA]</scope>
    <source>
        <strain evidence="1 2">ERB 031</strain>
    </source>
</reference>
<protein>
    <submittedName>
        <fullName evidence="1">Uncharacterized protein</fullName>
    </submittedName>
</protein>
<dbReference type="Proteomes" id="UP000287756">
    <property type="component" value="Chromosome"/>
</dbReference>
<dbReference type="KEGG" id="hli:HLI_09310"/>
<proteinExistence type="predicted"/>
<evidence type="ECO:0000313" key="1">
    <source>
        <dbReference type="EMBL" id="QAS52418.1"/>
    </source>
</evidence>
<gene>
    <name evidence="1" type="ORF">HLI_09310</name>
</gene>
<sequence>MSNGQSSAPAATEAEKKVEKEIEIQKEIYQVCKKHNLTFQEAQYLLQDLAERIPTVSMNQKISE</sequence>
<organism evidence="1 2">
    <name type="scientific">Halobacillus litoralis</name>
    <dbReference type="NCBI Taxonomy" id="45668"/>
    <lineage>
        <taxon>Bacteria</taxon>
        <taxon>Bacillati</taxon>
        <taxon>Bacillota</taxon>
        <taxon>Bacilli</taxon>
        <taxon>Bacillales</taxon>
        <taxon>Bacillaceae</taxon>
        <taxon>Halobacillus</taxon>
    </lineage>
</organism>
<accession>A0A410MCL6</accession>
<evidence type="ECO:0000313" key="2">
    <source>
        <dbReference type="Proteomes" id="UP000287756"/>
    </source>
</evidence>
<dbReference type="RefSeq" id="WP_128524705.1">
    <property type="nucleotide sequence ID" value="NZ_CP026118.1"/>
</dbReference>
<dbReference type="AlphaFoldDB" id="A0A410MCL6"/>
<name>A0A410MCL6_9BACI</name>
<dbReference type="EMBL" id="CP026118">
    <property type="protein sequence ID" value="QAS52418.1"/>
    <property type="molecule type" value="Genomic_DNA"/>
</dbReference>